<dbReference type="AlphaFoldDB" id="A0A857LRZ3"/>
<feature type="domain" description="Erythromycin biosynthesis protein CIII-like C-terminal" evidence="2">
    <location>
        <begin position="305"/>
        <end position="394"/>
    </location>
</feature>
<evidence type="ECO:0000313" key="3">
    <source>
        <dbReference type="EMBL" id="QHN41070.1"/>
    </source>
</evidence>
<dbReference type="GO" id="GO:0005975">
    <property type="term" value="P:carbohydrate metabolic process"/>
    <property type="evidence" value="ECO:0007669"/>
    <property type="project" value="InterPro"/>
</dbReference>
<dbReference type="GO" id="GO:0016758">
    <property type="term" value="F:hexosyltransferase activity"/>
    <property type="evidence" value="ECO:0007669"/>
    <property type="project" value="InterPro"/>
</dbReference>
<dbReference type="PANTHER" id="PTHR48050:SF13">
    <property type="entry name" value="STEROL 3-BETA-GLUCOSYLTRANSFERASE UGT80A2"/>
    <property type="match status" value="1"/>
</dbReference>
<dbReference type="Pfam" id="PF03033">
    <property type="entry name" value="Glyco_transf_28"/>
    <property type="match status" value="1"/>
</dbReference>
<sequence length="428" mass="44908">MRIVMAMGGSRGDVQPAVALGTELRSRGHDVVMAVPPNLVAFSEGAGLPGHPYGGSTHDLLDSDLIRTELKSRNPVRRVRAISEITVRGGRAMGQQLLDLTEGADAIIAGSAGQERAHNVSQVRGIPHFPLHYCPIRRNHQVSLLAHLGLDVPGVVADASWLVGEQILWLASRRAEHRLSDELGLPRASGPYATRIARTGVPEIQAYDPALFPGLAAEWGARRPLTGFLNLAAAQRSGVGDQTPAELLTWIAAGPAPVYAGFGSMLPGDPEALATALTETARALDVRLLVAGGWSGFMSGADIDPSRIRLVGHVDHDTVLPLCRAAIHHGGAGSVAAGLRAGLPTVVTWVGADQPIWGRALVGVHVGASLPMSRVTTPALTEALRTALSDEAKLSAETLSRHLISPTKAVAAAADIVEQGLEGRRVLD</sequence>
<dbReference type="Pfam" id="PF06722">
    <property type="entry name" value="EryCIII-like_C"/>
    <property type="match status" value="1"/>
</dbReference>
<dbReference type="FunFam" id="3.40.50.2000:FF:000009">
    <property type="entry name" value="Sterol 3-beta-glucosyltransferase UGT80A2"/>
    <property type="match status" value="1"/>
</dbReference>
<dbReference type="GO" id="GO:0008194">
    <property type="term" value="F:UDP-glycosyltransferase activity"/>
    <property type="evidence" value="ECO:0007669"/>
    <property type="project" value="InterPro"/>
</dbReference>
<dbReference type="PANTHER" id="PTHR48050">
    <property type="entry name" value="STEROL 3-BETA-GLUCOSYLTRANSFERASE"/>
    <property type="match status" value="1"/>
</dbReference>
<name>A0A857LRZ3_9ACTN</name>
<dbReference type="InterPro" id="IPR002213">
    <property type="entry name" value="UDP_glucos_trans"/>
</dbReference>
<organism evidence="3">
    <name type="scientific">Gordonia amarae</name>
    <dbReference type="NCBI Taxonomy" id="36821"/>
    <lineage>
        <taxon>Bacteria</taxon>
        <taxon>Bacillati</taxon>
        <taxon>Actinomycetota</taxon>
        <taxon>Actinomycetes</taxon>
        <taxon>Mycobacteriales</taxon>
        <taxon>Gordoniaceae</taxon>
        <taxon>Gordonia</taxon>
    </lineage>
</organism>
<evidence type="ECO:0000259" key="2">
    <source>
        <dbReference type="Pfam" id="PF06722"/>
    </source>
</evidence>
<dbReference type="EMBL" id="CP045810">
    <property type="protein sequence ID" value="QHN41070.1"/>
    <property type="molecule type" value="Genomic_DNA"/>
</dbReference>
<dbReference type="GO" id="GO:0033072">
    <property type="term" value="P:vancomycin biosynthetic process"/>
    <property type="evidence" value="ECO:0007669"/>
    <property type="project" value="UniProtKB-ARBA"/>
</dbReference>
<dbReference type="Gene3D" id="3.40.50.2000">
    <property type="entry name" value="Glycogen Phosphorylase B"/>
    <property type="match status" value="2"/>
</dbReference>
<dbReference type="InterPro" id="IPR050426">
    <property type="entry name" value="Glycosyltransferase_28"/>
</dbReference>
<reference evidence="3" key="1">
    <citation type="journal article" date="2021" name="Nat. Microbiol.">
        <title>Cocultivation of an ultrasmall environmental parasitic bacterium with lytic ability against bacteria associated with wastewater foams.</title>
        <authorList>
            <person name="Batinovic S."/>
            <person name="Rose J.J.A."/>
            <person name="Ratcliffe J."/>
            <person name="Seviour R.J."/>
            <person name="Petrovski S."/>
        </authorList>
    </citation>
    <scope>NUCLEOTIDE SEQUENCE</scope>
    <source>
        <strain evidence="3">CON44</strain>
    </source>
</reference>
<dbReference type="SUPFAM" id="SSF53756">
    <property type="entry name" value="UDP-Glycosyltransferase/glycogen phosphorylase"/>
    <property type="match status" value="1"/>
</dbReference>
<dbReference type="InterPro" id="IPR010610">
    <property type="entry name" value="EryCIII-like_C"/>
</dbReference>
<dbReference type="RefSeq" id="WP_040514217.1">
    <property type="nucleotide sequence ID" value="NZ_CP045804.1"/>
</dbReference>
<dbReference type="InterPro" id="IPR004276">
    <property type="entry name" value="GlycoTrans_28_N"/>
</dbReference>
<protein>
    <submittedName>
        <fullName evidence="3">Glycosyltransferase</fullName>
    </submittedName>
</protein>
<dbReference type="CDD" id="cd03784">
    <property type="entry name" value="GT1_Gtf-like"/>
    <property type="match status" value="1"/>
</dbReference>
<gene>
    <name evidence="3" type="ORF">GII30_19575</name>
</gene>
<feature type="domain" description="Glycosyltransferase family 28 N-terminal" evidence="1">
    <location>
        <begin position="3"/>
        <end position="81"/>
    </location>
</feature>
<evidence type="ECO:0000259" key="1">
    <source>
        <dbReference type="Pfam" id="PF03033"/>
    </source>
</evidence>
<accession>A0A857LRZ3</accession>
<proteinExistence type="predicted"/>